<dbReference type="Pfam" id="PF03407">
    <property type="entry name" value="Nucleotid_trans"/>
    <property type="match status" value="1"/>
</dbReference>
<reference evidence="3" key="1">
    <citation type="submission" date="2020-10" db="EMBL/GenBank/DDBJ databases">
        <authorList>
            <person name="Kikuchi T."/>
        </authorList>
    </citation>
    <scope>NUCLEOTIDE SEQUENCE</scope>
    <source>
        <strain evidence="3">NKZ352</strain>
    </source>
</reference>
<keyword evidence="1" id="KW-1133">Transmembrane helix</keyword>
<protein>
    <recommendedName>
        <fullName evidence="2">Nucleotide-diphospho-sugar transferase domain-containing protein</fullName>
    </recommendedName>
</protein>
<gene>
    <name evidence="3" type="ORF">CAUJ_LOCUS785</name>
</gene>
<keyword evidence="4" id="KW-1185">Reference proteome</keyword>
<organism evidence="3 4">
    <name type="scientific">Caenorhabditis auriculariae</name>
    <dbReference type="NCBI Taxonomy" id="2777116"/>
    <lineage>
        <taxon>Eukaryota</taxon>
        <taxon>Metazoa</taxon>
        <taxon>Ecdysozoa</taxon>
        <taxon>Nematoda</taxon>
        <taxon>Chromadorea</taxon>
        <taxon>Rhabditida</taxon>
        <taxon>Rhabditina</taxon>
        <taxon>Rhabditomorpha</taxon>
        <taxon>Rhabditoidea</taxon>
        <taxon>Rhabditidae</taxon>
        <taxon>Peloderinae</taxon>
        <taxon>Caenorhabditis</taxon>
    </lineage>
</organism>
<accession>A0A8S1GNS9</accession>
<dbReference type="EMBL" id="CAJGYM010000001">
    <property type="protein sequence ID" value="CAD6184866.1"/>
    <property type="molecule type" value="Genomic_DNA"/>
</dbReference>
<evidence type="ECO:0000256" key="1">
    <source>
        <dbReference type="SAM" id="Phobius"/>
    </source>
</evidence>
<dbReference type="PANTHER" id="PTHR31967">
    <property type="entry name" value="GROUNDHOG (HEDGEHOG-LIKE FAMILY)-RELATED"/>
    <property type="match status" value="1"/>
</dbReference>
<keyword evidence="1" id="KW-0472">Membrane</keyword>
<feature type="transmembrane region" description="Helical" evidence="1">
    <location>
        <begin position="52"/>
        <end position="73"/>
    </location>
</feature>
<dbReference type="InterPro" id="IPR005069">
    <property type="entry name" value="Nucl-diP-sugar_transferase"/>
</dbReference>
<comment type="caution">
    <text evidence="3">The sequence shown here is derived from an EMBL/GenBank/DDBJ whole genome shotgun (WGS) entry which is preliminary data.</text>
</comment>
<evidence type="ECO:0000313" key="4">
    <source>
        <dbReference type="Proteomes" id="UP000835052"/>
    </source>
</evidence>
<dbReference type="PANTHER" id="PTHR31967:SF24">
    <property type="entry name" value="NUCLEOTIDE-DIPHOSPHO-SUGAR TRANSFERASE DOMAIN-CONTAINING PROTEIN"/>
    <property type="match status" value="1"/>
</dbReference>
<evidence type="ECO:0000259" key="2">
    <source>
        <dbReference type="Pfam" id="PF03407"/>
    </source>
</evidence>
<name>A0A8S1GNS9_9PELO</name>
<dbReference type="OrthoDB" id="5838555at2759"/>
<proteinExistence type="predicted"/>
<dbReference type="AlphaFoldDB" id="A0A8S1GNS9"/>
<feature type="domain" description="Nucleotide-diphospho-sugar transferase" evidence="2">
    <location>
        <begin position="146"/>
        <end position="347"/>
    </location>
</feature>
<sequence length="422" mass="48924">MKREFCHRLEARCSSRRNRASPSREIALLARGFHDAIGDSSLWEMLVRPQSLWVSLVVVYLSALLLYRLYFVSSVSRFFRQRRVINNVDKYSELLPYEKIRDDPELEAFVNTLKLLSGAPYVVFFDQSNFDVTMNHVCNLELMPGALERFAAVAFEPEAERRFRAVHPSIPVVTVDFTVIKDAIDPELENRKYVIYQLILLTRARIAAAFASKDLSFWAMQQDSIWVENFAVMDIENRFTAPLIFDVIGNDRIPEYKRMDGWICGSTFFARGGALAENFFLKLDALMRSRQSPDSAIMSYLCGHAHYQCQTMPRWIVSSSNYFRGPRDLVPIMIQVDHQSKMSKMDLFKKERFAVLRKDGSCDAGAVARLRDAARVALLEIQTKDLRDHETFSEAVYYEIRRFLNIDPYNRKKFLTVHESLV</sequence>
<dbReference type="Proteomes" id="UP000835052">
    <property type="component" value="Unassembled WGS sequence"/>
</dbReference>
<keyword evidence="1" id="KW-0812">Transmembrane</keyword>
<evidence type="ECO:0000313" key="3">
    <source>
        <dbReference type="EMBL" id="CAD6184866.1"/>
    </source>
</evidence>